<feature type="binding site" evidence="10 12">
    <location>
        <position position="192"/>
    </location>
    <ligand>
        <name>substrate</name>
    </ligand>
</feature>
<comment type="subunit">
    <text evidence="10">Monomer.</text>
</comment>
<evidence type="ECO:0000256" key="7">
    <source>
        <dbReference type="ARBA" id="ARBA00023211"/>
    </source>
</evidence>
<evidence type="ECO:0000256" key="10">
    <source>
        <dbReference type="HAMAP-Rule" id="MF_01038"/>
    </source>
</evidence>
<feature type="binding site" evidence="10 12">
    <location>
        <begin position="154"/>
        <end position="155"/>
    </location>
    <ligand>
        <name>substrate</name>
    </ligand>
</feature>
<feature type="binding site" evidence="10 13">
    <location>
        <position position="13"/>
    </location>
    <ligand>
        <name>Mn(2+)</name>
        <dbReference type="ChEBI" id="CHEBI:29035"/>
        <label>2</label>
    </ligand>
</feature>
<reference evidence="16" key="1">
    <citation type="journal article" date="2013" name="Extremophiles">
        <title>Proteinivorax tanatarense gen. nov., sp. nov., an anaerobic, haloalkaliphilic, proteolytic bacterium isolated from a decaying algal bloom, and proposal of Proteinivoraceae fam. nov.</title>
        <authorList>
            <person name="Kevbrin V."/>
            <person name="Boltyanskaya Y."/>
            <person name="Zhilina T."/>
            <person name="Kolganova T."/>
            <person name="Lavrentjeva E."/>
            <person name="Kuznetsov B."/>
        </authorList>
    </citation>
    <scope>NUCLEOTIDE SEQUENCE</scope>
    <source>
        <strain evidence="16">Z-910T</strain>
    </source>
</reference>
<evidence type="ECO:0000256" key="8">
    <source>
        <dbReference type="ARBA" id="ARBA00023235"/>
    </source>
</evidence>
<dbReference type="GO" id="GO:0006096">
    <property type="term" value="P:glycolytic process"/>
    <property type="evidence" value="ECO:0007669"/>
    <property type="project" value="UniProtKB-UniRule"/>
</dbReference>
<dbReference type="SUPFAM" id="SSF64158">
    <property type="entry name" value="2,3-Bisphosphoglycerate-independent phosphoglycerate mutase, substrate-binding domain"/>
    <property type="match status" value="1"/>
</dbReference>
<comment type="pathway">
    <text evidence="2 10">Carbohydrate degradation; glycolysis; pyruvate from D-glyceraldehyde 3-phosphate: step 3/5.</text>
</comment>
<dbReference type="GO" id="GO:0006007">
    <property type="term" value="P:glucose catabolic process"/>
    <property type="evidence" value="ECO:0007669"/>
    <property type="project" value="InterPro"/>
</dbReference>
<evidence type="ECO:0000256" key="3">
    <source>
        <dbReference type="ARBA" id="ARBA00008819"/>
    </source>
</evidence>
<dbReference type="CDD" id="cd16010">
    <property type="entry name" value="iPGM"/>
    <property type="match status" value="1"/>
</dbReference>
<dbReference type="EC" id="5.4.2.12" evidence="4 10"/>
<feature type="binding site" evidence="10 12">
    <location>
        <position position="330"/>
    </location>
    <ligand>
        <name>substrate</name>
    </ligand>
</feature>
<dbReference type="InterPro" id="IPR011258">
    <property type="entry name" value="BPG-indep_PGM_N"/>
</dbReference>
<feature type="active site" description="Phosphoserine intermediate" evidence="10 11">
    <location>
        <position position="63"/>
    </location>
</feature>
<comment type="similarity">
    <text evidence="3 10">Belongs to the BPG-independent phosphoglycerate mutase family.</text>
</comment>
<dbReference type="AlphaFoldDB" id="A0AAU7VNP9"/>
<accession>A0AAU7VNP9</accession>
<dbReference type="HAMAP" id="MF_01038">
    <property type="entry name" value="GpmI"/>
    <property type="match status" value="1"/>
</dbReference>
<feature type="binding site" evidence="10 13">
    <location>
        <position position="457"/>
    </location>
    <ligand>
        <name>Mn(2+)</name>
        <dbReference type="ChEBI" id="CHEBI:29035"/>
        <label>1</label>
    </ligand>
</feature>
<feature type="binding site" evidence="10 13">
    <location>
        <position position="401"/>
    </location>
    <ligand>
        <name>Mn(2+)</name>
        <dbReference type="ChEBI" id="CHEBI:29035"/>
        <label>1</label>
    </ligand>
</feature>
<feature type="binding site" evidence="10 13">
    <location>
        <position position="63"/>
    </location>
    <ligand>
        <name>Mn(2+)</name>
        <dbReference type="ChEBI" id="CHEBI:29035"/>
        <label>2</label>
    </ligand>
</feature>
<organism evidence="16">
    <name type="scientific">Proteinivorax tanatarense</name>
    <dbReference type="NCBI Taxonomy" id="1260629"/>
    <lineage>
        <taxon>Bacteria</taxon>
        <taxon>Bacillati</taxon>
        <taxon>Bacillota</taxon>
        <taxon>Clostridia</taxon>
        <taxon>Eubacteriales</taxon>
        <taxon>Proteinivoracaceae</taxon>
        <taxon>Proteinivorax</taxon>
    </lineage>
</organism>
<dbReference type="EMBL" id="CP158367">
    <property type="protein sequence ID" value="XBX75462.1"/>
    <property type="molecule type" value="Genomic_DNA"/>
</dbReference>
<feature type="domain" description="Metalloenzyme" evidence="14">
    <location>
        <begin position="5"/>
        <end position="493"/>
    </location>
</feature>
<comment type="catalytic activity">
    <reaction evidence="1 10">
        <text>(2R)-2-phosphoglycerate = (2R)-3-phosphoglycerate</text>
        <dbReference type="Rhea" id="RHEA:15901"/>
        <dbReference type="ChEBI" id="CHEBI:58272"/>
        <dbReference type="ChEBI" id="CHEBI:58289"/>
        <dbReference type="EC" id="5.4.2.12"/>
    </reaction>
</comment>
<dbReference type="InterPro" id="IPR006124">
    <property type="entry name" value="Metalloenzyme"/>
</dbReference>
<dbReference type="NCBIfam" id="TIGR01307">
    <property type="entry name" value="pgm_bpd_ind"/>
    <property type="match status" value="1"/>
</dbReference>
<keyword evidence="8 10" id="KW-0413">Isomerase</keyword>
<keyword evidence="5 10" id="KW-0479">Metal-binding</keyword>
<comment type="function">
    <text evidence="10">Catalyzes the interconversion of 2-phosphoglycerate and 3-phosphoglycerate.</text>
</comment>
<feature type="binding site" evidence="10 12">
    <location>
        <begin position="257"/>
        <end position="260"/>
    </location>
    <ligand>
        <name>substrate</name>
    </ligand>
</feature>
<evidence type="ECO:0000256" key="6">
    <source>
        <dbReference type="ARBA" id="ARBA00023152"/>
    </source>
</evidence>
<feature type="binding site" evidence="10 12">
    <location>
        <position position="186"/>
    </location>
    <ligand>
        <name>substrate</name>
    </ligand>
</feature>
<dbReference type="InterPro" id="IPR017850">
    <property type="entry name" value="Alkaline_phosphatase_core_sf"/>
</dbReference>
<dbReference type="InterPro" id="IPR005995">
    <property type="entry name" value="Pgm_bpd_ind"/>
</dbReference>
<protein>
    <recommendedName>
        <fullName evidence="9 10">2,3-bisphosphoglycerate-independent phosphoglycerate mutase</fullName>
        <shortName evidence="10">BPG-independent PGAM</shortName>
        <shortName evidence="10">Phosphoglyceromutase</shortName>
        <shortName evidence="10">iPGM</shortName>
        <ecNumber evidence="4 10">5.4.2.12</ecNumber>
    </recommendedName>
</protein>
<dbReference type="Gene3D" id="3.40.720.10">
    <property type="entry name" value="Alkaline Phosphatase, subunit A"/>
    <property type="match status" value="1"/>
</dbReference>
<feature type="domain" description="BPG-independent PGAM N-terminal" evidence="15">
    <location>
        <begin position="83"/>
        <end position="294"/>
    </location>
</feature>
<keyword evidence="6 10" id="KW-0324">Glycolysis</keyword>
<feature type="binding site" evidence="10 13">
    <location>
        <position position="397"/>
    </location>
    <ligand>
        <name>Mn(2+)</name>
        <dbReference type="ChEBI" id="CHEBI:29035"/>
        <label>1</label>
    </ligand>
</feature>
<dbReference type="SUPFAM" id="SSF53649">
    <property type="entry name" value="Alkaline phosphatase-like"/>
    <property type="match status" value="1"/>
</dbReference>
<feature type="binding site" evidence="10 13">
    <location>
        <position position="439"/>
    </location>
    <ligand>
        <name>Mn(2+)</name>
        <dbReference type="ChEBI" id="CHEBI:29035"/>
        <label>2</label>
    </ligand>
</feature>
<evidence type="ECO:0000313" key="16">
    <source>
        <dbReference type="EMBL" id="XBX75462.1"/>
    </source>
</evidence>
<dbReference type="InterPro" id="IPR036646">
    <property type="entry name" value="PGAM_B_sf"/>
</dbReference>
<evidence type="ECO:0000256" key="4">
    <source>
        <dbReference type="ARBA" id="ARBA00012026"/>
    </source>
</evidence>
<gene>
    <name evidence="10 16" type="primary">gpmI</name>
    <name evidence="16" type="ORF">PRVXT_000585</name>
</gene>
<evidence type="ECO:0000256" key="2">
    <source>
        <dbReference type="ARBA" id="ARBA00004798"/>
    </source>
</evidence>
<dbReference type="PANTHER" id="PTHR31637">
    <property type="entry name" value="2,3-BISPHOSPHOGLYCERATE-INDEPENDENT PHOSPHOGLYCERATE MUTASE"/>
    <property type="match status" value="1"/>
</dbReference>
<proteinExistence type="inferred from homology"/>
<dbReference type="PIRSF" id="PIRSF001492">
    <property type="entry name" value="IPGAM"/>
    <property type="match status" value="1"/>
</dbReference>
<dbReference type="PANTHER" id="PTHR31637:SF0">
    <property type="entry name" value="2,3-BISPHOSPHOGLYCERATE-INDEPENDENT PHOSPHOGLYCERATE MUTASE"/>
    <property type="match status" value="1"/>
</dbReference>
<evidence type="ECO:0000256" key="1">
    <source>
        <dbReference type="ARBA" id="ARBA00000370"/>
    </source>
</evidence>
<dbReference type="GO" id="GO:0005737">
    <property type="term" value="C:cytoplasm"/>
    <property type="evidence" value="ECO:0007669"/>
    <property type="project" value="InterPro"/>
</dbReference>
<evidence type="ECO:0000256" key="5">
    <source>
        <dbReference type="ARBA" id="ARBA00022723"/>
    </source>
</evidence>
<dbReference type="GO" id="GO:0004619">
    <property type="term" value="F:phosphoglycerate mutase activity"/>
    <property type="evidence" value="ECO:0007669"/>
    <property type="project" value="UniProtKB-UniRule"/>
</dbReference>
<evidence type="ECO:0000256" key="13">
    <source>
        <dbReference type="PIRSR" id="PIRSR001492-3"/>
    </source>
</evidence>
<evidence type="ECO:0000256" key="11">
    <source>
        <dbReference type="PIRSR" id="PIRSR001492-1"/>
    </source>
</evidence>
<dbReference type="FunFam" id="3.40.1450.10:FF:000001">
    <property type="entry name" value="2,3-bisphosphoglycerate-independent phosphoglycerate mutase"/>
    <property type="match status" value="1"/>
</dbReference>
<reference evidence="16" key="2">
    <citation type="submission" date="2024-06" db="EMBL/GenBank/DDBJ databases">
        <authorList>
            <person name="Petrova K.O."/>
            <person name="Toshchakov S.V."/>
            <person name="Boltjanskaja Y.V."/>
            <person name="Kevbrin V."/>
        </authorList>
    </citation>
    <scope>NUCLEOTIDE SEQUENCE</scope>
    <source>
        <strain evidence="16">Z-910T</strain>
    </source>
</reference>
<feature type="binding site" evidence="10 13">
    <location>
        <position position="438"/>
    </location>
    <ligand>
        <name>Mn(2+)</name>
        <dbReference type="ChEBI" id="CHEBI:29035"/>
        <label>2</label>
    </ligand>
</feature>
<evidence type="ECO:0000259" key="15">
    <source>
        <dbReference type="Pfam" id="PF06415"/>
    </source>
</evidence>
<evidence type="ECO:0000256" key="12">
    <source>
        <dbReference type="PIRSR" id="PIRSR001492-2"/>
    </source>
</evidence>
<feature type="binding site" evidence="10 12">
    <location>
        <position position="124"/>
    </location>
    <ligand>
        <name>substrate</name>
    </ligand>
</feature>
<evidence type="ECO:0000259" key="14">
    <source>
        <dbReference type="Pfam" id="PF01676"/>
    </source>
</evidence>
<dbReference type="RefSeq" id="WP_350344206.1">
    <property type="nucleotide sequence ID" value="NZ_CP158367.1"/>
</dbReference>
<keyword evidence="7 10" id="KW-0464">Manganese</keyword>
<dbReference type="Pfam" id="PF01676">
    <property type="entry name" value="Metalloenzyme"/>
    <property type="match status" value="1"/>
</dbReference>
<dbReference type="GO" id="GO:0030145">
    <property type="term" value="F:manganese ion binding"/>
    <property type="evidence" value="ECO:0007669"/>
    <property type="project" value="UniProtKB-UniRule"/>
</dbReference>
<dbReference type="Pfam" id="PF06415">
    <property type="entry name" value="iPGM_N"/>
    <property type="match status" value="1"/>
</dbReference>
<dbReference type="Gene3D" id="3.40.1450.10">
    <property type="entry name" value="BPG-independent phosphoglycerate mutase, domain B"/>
    <property type="match status" value="1"/>
</dbReference>
<name>A0AAU7VNP9_9FIRM</name>
<comment type="cofactor">
    <cofactor evidence="10">
        <name>Mn(2+)</name>
        <dbReference type="ChEBI" id="CHEBI:29035"/>
    </cofactor>
    <text evidence="10">Binds 2 manganese ions per subunit.</text>
</comment>
<sequence length="505" mass="55750">MTTTKPLVLVVIDGWALNPTAEGNAVLAAEKPYYDSLISKFPTTEIKASGIEVGLPKGQMGNSEVGHLNMGAGRVVYQDLTRINKAIEDGMFFDNPKLKASIDNCIQNDSTLHLMGLLSDGGVHSHTNHLFALIDMAKKRGVKSLKIHSILDGRDVPPKSALGYIQMLEAKIEDAGLGQIATIAGRYYTMDRDKRWERTQKAYETMVEGKGDVVENASKAVEVAYEQQKTDEFIPPVSISKPSKIKDNDSVIFYNFRPDRARQITTALTDENFNEFNRESVPKVHYTCLTQYDENFNLPIAFEQKQIVNTLGEVLSKAGKKQLRITETEKYAHVTFFFNGGVEKTNEGEKRILIPSPKVATYDMQPEMSAKETTARLIEEMDENKFDFILINYANPDMVGHTGDFKAAVKACNTVDQCLSKLVPSVLKKGGGVIVTSDHGNAEQMVDFRTKKPHTAHTSNPVPLTLAGFGDKKLSKGALCDIAPTVLDLLGVDIPDEMTGKSLLK</sequence>
<evidence type="ECO:0000256" key="9">
    <source>
        <dbReference type="ARBA" id="ARBA00071648"/>
    </source>
</evidence>